<feature type="chain" id="PRO_5004049046" description="RxLR effector candidate protein" evidence="1">
    <location>
        <begin position="18"/>
        <end position="105"/>
    </location>
</feature>
<name>M4BPK0_HYAAE</name>
<evidence type="ECO:0008006" key="4">
    <source>
        <dbReference type="Google" id="ProtNLM"/>
    </source>
</evidence>
<dbReference type="AlphaFoldDB" id="M4BPK0"/>
<dbReference type="EMBL" id="JH598517">
    <property type="status" value="NOT_ANNOTATED_CDS"/>
    <property type="molecule type" value="Genomic_DNA"/>
</dbReference>
<dbReference type="EnsemblProtists" id="HpaT808339">
    <property type="protein sequence ID" value="HpaP808339"/>
    <property type="gene ID" value="HpaG808339"/>
</dbReference>
<keyword evidence="3" id="KW-1185">Reference proteome</keyword>
<keyword evidence="1" id="KW-0732">Signal</keyword>
<protein>
    <recommendedName>
        <fullName evidence="4">RxLR effector candidate protein</fullName>
    </recommendedName>
</protein>
<reference evidence="3" key="1">
    <citation type="journal article" date="2010" name="Science">
        <title>Signatures of adaptation to obligate biotrophy in the Hyaloperonospora arabidopsidis genome.</title>
        <authorList>
            <person name="Baxter L."/>
            <person name="Tripathy S."/>
            <person name="Ishaque N."/>
            <person name="Boot N."/>
            <person name="Cabral A."/>
            <person name="Kemen E."/>
            <person name="Thines M."/>
            <person name="Ah-Fong A."/>
            <person name="Anderson R."/>
            <person name="Badejoko W."/>
            <person name="Bittner-Eddy P."/>
            <person name="Boore J.L."/>
            <person name="Chibucos M.C."/>
            <person name="Coates M."/>
            <person name="Dehal P."/>
            <person name="Delehaunty K."/>
            <person name="Dong S."/>
            <person name="Downton P."/>
            <person name="Dumas B."/>
            <person name="Fabro G."/>
            <person name="Fronick C."/>
            <person name="Fuerstenberg S.I."/>
            <person name="Fulton L."/>
            <person name="Gaulin E."/>
            <person name="Govers F."/>
            <person name="Hughes L."/>
            <person name="Humphray S."/>
            <person name="Jiang R.H."/>
            <person name="Judelson H."/>
            <person name="Kamoun S."/>
            <person name="Kyung K."/>
            <person name="Meijer H."/>
            <person name="Minx P."/>
            <person name="Morris P."/>
            <person name="Nelson J."/>
            <person name="Phuntumart V."/>
            <person name="Qutob D."/>
            <person name="Rehmany A."/>
            <person name="Rougon-Cardoso A."/>
            <person name="Ryden P."/>
            <person name="Torto-Alalibo T."/>
            <person name="Studholme D."/>
            <person name="Wang Y."/>
            <person name="Win J."/>
            <person name="Wood J."/>
            <person name="Clifton S.W."/>
            <person name="Rogers J."/>
            <person name="Van den Ackerveken G."/>
            <person name="Jones J.D."/>
            <person name="McDowell J.M."/>
            <person name="Beynon J."/>
            <person name="Tyler B.M."/>
        </authorList>
    </citation>
    <scope>NUCLEOTIDE SEQUENCE [LARGE SCALE GENOMIC DNA]</scope>
    <source>
        <strain evidence="3">Emoy2</strain>
    </source>
</reference>
<evidence type="ECO:0000313" key="2">
    <source>
        <dbReference type="EnsemblProtists" id="HpaP808339"/>
    </source>
</evidence>
<sequence length="105" mass="11525">MWCLCTAFPVCCVSCFAADGAKLEGVTGQSACRTFPGCWSPVLPSEVGVAVAVSEIWTGSAILRMMLTRRLKPSCRRPLRQRRDGWACTLLLFNPATRTKRTGRS</sequence>
<dbReference type="InParanoid" id="M4BPK0"/>
<accession>M4BPK0</accession>
<dbReference type="Proteomes" id="UP000011713">
    <property type="component" value="Unassembled WGS sequence"/>
</dbReference>
<evidence type="ECO:0000256" key="1">
    <source>
        <dbReference type="SAM" id="SignalP"/>
    </source>
</evidence>
<proteinExistence type="predicted"/>
<dbReference type="HOGENOM" id="CLU_2241801_0_0_1"/>
<evidence type="ECO:0000313" key="3">
    <source>
        <dbReference type="Proteomes" id="UP000011713"/>
    </source>
</evidence>
<organism evidence="2 3">
    <name type="scientific">Hyaloperonospora arabidopsidis (strain Emoy2)</name>
    <name type="common">Downy mildew agent</name>
    <name type="synonym">Peronospora arabidopsidis</name>
    <dbReference type="NCBI Taxonomy" id="559515"/>
    <lineage>
        <taxon>Eukaryota</taxon>
        <taxon>Sar</taxon>
        <taxon>Stramenopiles</taxon>
        <taxon>Oomycota</taxon>
        <taxon>Peronosporomycetes</taxon>
        <taxon>Peronosporales</taxon>
        <taxon>Peronosporaceae</taxon>
        <taxon>Hyaloperonospora</taxon>
    </lineage>
</organism>
<reference evidence="2" key="2">
    <citation type="submission" date="2015-06" db="UniProtKB">
        <authorList>
            <consortium name="EnsemblProtists"/>
        </authorList>
    </citation>
    <scope>IDENTIFICATION</scope>
    <source>
        <strain evidence="2">Emoy2</strain>
    </source>
</reference>
<dbReference type="VEuPathDB" id="FungiDB:HpaG808339"/>
<feature type="signal peptide" evidence="1">
    <location>
        <begin position="1"/>
        <end position="17"/>
    </location>
</feature>